<dbReference type="Proteomes" id="UP001177021">
    <property type="component" value="Unassembled WGS sequence"/>
</dbReference>
<evidence type="ECO:0000313" key="1">
    <source>
        <dbReference type="EMBL" id="CAJ2638171.1"/>
    </source>
</evidence>
<sequence length="42" mass="4910">MKREGGAQELGQGESEEIKSKSSSFLRIQIDRFLWYSMSSRR</sequence>
<name>A0ACB0J1Q8_TRIPR</name>
<keyword evidence="2" id="KW-1185">Reference proteome</keyword>
<protein>
    <submittedName>
        <fullName evidence="1">Uncharacterized protein</fullName>
    </submittedName>
</protein>
<gene>
    <name evidence="1" type="ORF">MILVUS5_LOCUS8415</name>
</gene>
<evidence type="ECO:0000313" key="2">
    <source>
        <dbReference type="Proteomes" id="UP001177021"/>
    </source>
</evidence>
<accession>A0ACB0J1Q8</accession>
<comment type="caution">
    <text evidence="1">The sequence shown here is derived from an EMBL/GenBank/DDBJ whole genome shotgun (WGS) entry which is preliminary data.</text>
</comment>
<reference evidence="1" key="1">
    <citation type="submission" date="2023-10" db="EMBL/GenBank/DDBJ databases">
        <authorList>
            <person name="Rodriguez Cubillos JULIANA M."/>
            <person name="De Vega J."/>
        </authorList>
    </citation>
    <scope>NUCLEOTIDE SEQUENCE</scope>
</reference>
<organism evidence="1 2">
    <name type="scientific">Trifolium pratense</name>
    <name type="common">Red clover</name>
    <dbReference type="NCBI Taxonomy" id="57577"/>
    <lineage>
        <taxon>Eukaryota</taxon>
        <taxon>Viridiplantae</taxon>
        <taxon>Streptophyta</taxon>
        <taxon>Embryophyta</taxon>
        <taxon>Tracheophyta</taxon>
        <taxon>Spermatophyta</taxon>
        <taxon>Magnoliopsida</taxon>
        <taxon>eudicotyledons</taxon>
        <taxon>Gunneridae</taxon>
        <taxon>Pentapetalae</taxon>
        <taxon>rosids</taxon>
        <taxon>fabids</taxon>
        <taxon>Fabales</taxon>
        <taxon>Fabaceae</taxon>
        <taxon>Papilionoideae</taxon>
        <taxon>50 kb inversion clade</taxon>
        <taxon>NPAAA clade</taxon>
        <taxon>Hologalegina</taxon>
        <taxon>IRL clade</taxon>
        <taxon>Trifolieae</taxon>
        <taxon>Trifolium</taxon>
    </lineage>
</organism>
<dbReference type="EMBL" id="CASHSV030000013">
    <property type="protein sequence ID" value="CAJ2638171.1"/>
    <property type="molecule type" value="Genomic_DNA"/>
</dbReference>
<proteinExistence type="predicted"/>